<feature type="domain" description="SF4 helicase" evidence="13">
    <location>
        <begin position="203"/>
        <end position="475"/>
    </location>
</feature>
<evidence type="ECO:0000313" key="14">
    <source>
        <dbReference type="EMBL" id="KKB59133.1"/>
    </source>
</evidence>
<evidence type="ECO:0000256" key="9">
    <source>
        <dbReference type="ARBA" id="ARBA00023235"/>
    </source>
</evidence>
<dbReference type="RefSeq" id="WP_046145303.1">
    <property type="nucleotide sequence ID" value="NZ_KQ033912.1"/>
</dbReference>
<evidence type="ECO:0000256" key="1">
    <source>
        <dbReference type="ARBA" id="ARBA00008428"/>
    </source>
</evidence>
<keyword evidence="3" id="KW-0235">DNA replication</keyword>
<dbReference type="SUPFAM" id="SSF48024">
    <property type="entry name" value="N-terminal domain of DnaB helicase"/>
    <property type="match status" value="1"/>
</dbReference>
<dbReference type="Proteomes" id="UP000033047">
    <property type="component" value="Unassembled WGS sequence"/>
</dbReference>
<dbReference type="InterPro" id="IPR007694">
    <property type="entry name" value="DNA_helicase_DnaB-like_C"/>
</dbReference>
<dbReference type="PROSITE" id="PS51199">
    <property type="entry name" value="SF4_HELICASE"/>
    <property type="match status" value="1"/>
</dbReference>
<evidence type="ECO:0000256" key="3">
    <source>
        <dbReference type="ARBA" id="ARBA00022705"/>
    </source>
</evidence>
<dbReference type="GO" id="GO:0003677">
    <property type="term" value="F:DNA binding"/>
    <property type="evidence" value="ECO:0007669"/>
    <property type="project" value="UniProtKB-KW"/>
</dbReference>
<dbReference type="SUPFAM" id="SSF52540">
    <property type="entry name" value="P-loop containing nucleoside triphosphate hydrolases"/>
    <property type="match status" value="1"/>
</dbReference>
<name>A0A0F5JMY3_9BACT</name>
<evidence type="ECO:0000259" key="13">
    <source>
        <dbReference type="PROSITE" id="PS51199"/>
    </source>
</evidence>
<evidence type="ECO:0000256" key="5">
    <source>
        <dbReference type="ARBA" id="ARBA00022801"/>
    </source>
</evidence>
<dbReference type="STRING" id="927665.HMPREF1535_00692"/>
<comment type="caution">
    <text evidence="14">The sequence shown here is derived from an EMBL/GenBank/DDBJ whole genome shotgun (WGS) entry which is preliminary data.</text>
</comment>
<accession>A0A0F5JMY3</accession>
<dbReference type="InterPro" id="IPR036185">
    <property type="entry name" value="DNA_heli_DnaB-like_N_sf"/>
</dbReference>
<feature type="region of interest" description="Disordered" evidence="12">
    <location>
        <begin position="1"/>
        <end position="30"/>
    </location>
</feature>
<dbReference type="InterPro" id="IPR027417">
    <property type="entry name" value="P-loop_NTPase"/>
</dbReference>
<evidence type="ECO:0000256" key="2">
    <source>
        <dbReference type="ARBA" id="ARBA00022515"/>
    </source>
</evidence>
<dbReference type="GO" id="GO:0016787">
    <property type="term" value="F:hydrolase activity"/>
    <property type="evidence" value="ECO:0007669"/>
    <property type="project" value="UniProtKB-KW"/>
</dbReference>
<feature type="compositionally biased region" description="Polar residues" evidence="12">
    <location>
        <begin position="1"/>
        <end position="14"/>
    </location>
</feature>
<gene>
    <name evidence="14" type="ORF">HMPREF1535_00692</name>
</gene>
<dbReference type="EC" id="5.6.2.3" evidence="10"/>
<dbReference type="GO" id="GO:0005829">
    <property type="term" value="C:cytosol"/>
    <property type="evidence" value="ECO:0007669"/>
    <property type="project" value="TreeGrafter"/>
</dbReference>
<dbReference type="HOGENOM" id="CLU_005373_0_2_10"/>
<keyword evidence="6 14" id="KW-0347">Helicase</keyword>
<dbReference type="Pfam" id="PF03796">
    <property type="entry name" value="DnaB_C"/>
    <property type="match status" value="1"/>
</dbReference>
<dbReference type="PANTHER" id="PTHR30153">
    <property type="entry name" value="REPLICATIVE DNA HELICASE DNAB"/>
    <property type="match status" value="1"/>
</dbReference>
<evidence type="ECO:0000256" key="11">
    <source>
        <dbReference type="ARBA" id="ARBA00048954"/>
    </source>
</evidence>
<keyword evidence="8" id="KW-0238">DNA-binding</keyword>
<dbReference type="GO" id="GO:1990077">
    <property type="term" value="C:primosome complex"/>
    <property type="evidence" value="ECO:0007669"/>
    <property type="project" value="UniProtKB-KW"/>
</dbReference>
<evidence type="ECO:0000256" key="4">
    <source>
        <dbReference type="ARBA" id="ARBA00022741"/>
    </source>
</evidence>
<evidence type="ECO:0000256" key="8">
    <source>
        <dbReference type="ARBA" id="ARBA00023125"/>
    </source>
</evidence>
<sequence>MKNEQPKNAGQPKTVSVAAGNYMSTDNGMPSSEEMEQAVVLAILTQSTAICEVGNRLRPEMFTNPAYCLVYRAMLALYQHEADIDMLSVEREMRRIDPEHATQLNGLAFIADGMLKVRNARFIKTYAAWVIRCWVLRQAIAGMTARMVEAREPGVDVMAWLNASRKDLEKLEEEFAVHSTTRTAAEVGDRVLAEIYDEQERRRAGEQLQITTGIDEFDHYLGGLYRGELLVLAGRPSMGKTALALHMALAAAQQGKKVCFFSLEMTERQLISRLLCTLSGVEPDKLRFKLMDAGDQQRLDKAAAELRKLPLFLNYCSGCGLAEIRARCMVLNRKHKLDLMIVDYLNLVNVSADRGEVKDTMDLALGEVAGGLKTLSMEQNVACLVLAQLNRNCETRTDHIPMMSDLRNSGEIEQIADSIAMVYRPEQYGELSDPVTRESFYHVGRFFVIKNRNGGTGEVRFRYNDSLTQIYPYKK</sequence>
<dbReference type="GO" id="GO:0043139">
    <property type="term" value="F:5'-3' DNA helicase activity"/>
    <property type="evidence" value="ECO:0007669"/>
    <property type="project" value="UniProtKB-EC"/>
</dbReference>
<evidence type="ECO:0000313" key="15">
    <source>
        <dbReference type="Proteomes" id="UP000033047"/>
    </source>
</evidence>
<dbReference type="Gene3D" id="3.40.50.300">
    <property type="entry name" value="P-loop containing nucleotide triphosphate hydrolases"/>
    <property type="match status" value="1"/>
</dbReference>
<dbReference type="AlphaFoldDB" id="A0A0F5JMY3"/>
<protein>
    <recommendedName>
        <fullName evidence="10">DNA 5'-3' helicase</fullName>
        <ecNumber evidence="10">5.6.2.3</ecNumber>
    </recommendedName>
</protein>
<evidence type="ECO:0000256" key="10">
    <source>
        <dbReference type="ARBA" id="ARBA00044969"/>
    </source>
</evidence>
<dbReference type="EMBL" id="AQHV01000003">
    <property type="protein sequence ID" value="KKB59133.1"/>
    <property type="molecule type" value="Genomic_DNA"/>
</dbReference>
<dbReference type="GO" id="GO:0005524">
    <property type="term" value="F:ATP binding"/>
    <property type="evidence" value="ECO:0007669"/>
    <property type="project" value="UniProtKB-KW"/>
</dbReference>
<dbReference type="PANTHER" id="PTHR30153:SF2">
    <property type="entry name" value="REPLICATIVE DNA HELICASE"/>
    <property type="match status" value="1"/>
</dbReference>
<keyword evidence="2" id="KW-0639">Primosome</keyword>
<dbReference type="Pfam" id="PF00772">
    <property type="entry name" value="DnaB"/>
    <property type="match status" value="1"/>
</dbReference>
<organism evidence="14 15">
    <name type="scientific">Parabacteroides goldsteinii DSM 19448 = WAL 12034</name>
    <dbReference type="NCBI Taxonomy" id="927665"/>
    <lineage>
        <taxon>Bacteria</taxon>
        <taxon>Pseudomonadati</taxon>
        <taxon>Bacteroidota</taxon>
        <taxon>Bacteroidia</taxon>
        <taxon>Bacteroidales</taxon>
        <taxon>Tannerellaceae</taxon>
        <taxon>Parabacteroides</taxon>
    </lineage>
</organism>
<dbReference type="Gene3D" id="1.10.860.10">
    <property type="entry name" value="DNAb Helicase, Chain A"/>
    <property type="match status" value="1"/>
</dbReference>
<comment type="similarity">
    <text evidence="1">Belongs to the helicase family. DnaB subfamily.</text>
</comment>
<keyword evidence="5" id="KW-0378">Hydrolase</keyword>
<dbReference type="InterPro" id="IPR016136">
    <property type="entry name" value="DNA_helicase_N/primase_C"/>
</dbReference>
<proteinExistence type="inferred from homology"/>
<dbReference type="GO" id="GO:0006269">
    <property type="term" value="P:DNA replication, synthesis of primer"/>
    <property type="evidence" value="ECO:0007669"/>
    <property type="project" value="UniProtKB-KW"/>
</dbReference>
<keyword evidence="7" id="KW-0067">ATP-binding</keyword>
<dbReference type="PATRIC" id="fig|927665.4.peg.700"/>
<keyword evidence="4" id="KW-0547">Nucleotide-binding</keyword>
<comment type="catalytic activity">
    <reaction evidence="11">
        <text>ATP + H2O = ADP + phosphate + H(+)</text>
        <dbReference type="Rhea" id="RHEA:13065"/>
        <dbReference type="ChEBI" id="CHEBI:15377"/>
        <dbReference type="ChEBI" id="CHEBI:15378"/>
        <dbReference type="ChEBI" id="CHEBI:30616"/>
        <dbReference type="ChEBI" id="CHEBI:43474"/>
        <dbReference type="ChEBI" id="CHEBI:456216"/>
        <dbReference type="EC" id="5.6.2.3"/>
    </reaction>
</comment>
<keyword evidence="9" id="KW-0413">Isomerase</keyword>
<evidence type="ECO:0000256" key="12">
    <source>
        <dbReference type="SAM" id="MobiDB-lite"/>
    </source>
</evidence>
<evidence type="ECO:0000256" key="6">
    <source>
        <dbReference type="ARBA" id="ARBA00022806"/>
    </source>
</evidence>
<reference evidence="14 15" key="1">
    <citation type="submission" date="2013-04" db="EMBL/GenBank/DDBJ databases">
        <title>The Genome Sequence of Parabacteroides goldsteinii DSM 19448.</title>
        <authorList>
            <consortium name="The Broad Institute Genomics Platform"/>
            <person name="Earl A."/>
            <person name="Ward D."/>
            <person name="Feldgarden M."/>
            <person name="Gevers D."/>
            <person name="Martens E."/>
            <person name="Sakamoto M."/>
            <person name="Benno Y."/>
            <person name="Song Y."/>
            <person name="Liu C."/>
            <person name="Lee J."/>
            <person name="Bolanos M."/>
            <person name="Vaisanen M.L."/>
            <person name="Finegold S.M."/>
            <person name="Walker B."/>
            <person name="Young S."/>
            <person name="Zeng Q."/>
            <person name="Gargeya S."/>
            <person name="Fitzgerald M."/>
            <person name="Haas B."/>
            <person name="Abouelleil A."/>
            <person name="Allen A.W."/>
            <person name="Alvarado L."/>
            <person name="Arachchi H.M."/>
            <person name="Berlin A.M."/>
            <person name="Chapman S.B."/>
            <person name="Gainer-Dewar J."/>
            <person name="Goldberg J."/>
            <person name="Griggs A."/>
            <person name="Gujja S."/>
            <person name="Hansen M."/>
            <person name="Howarth C."/>
            <person name="Imamovic A."/>
            <person name="Ireland A."/>
            <person name="Larimer J."/>
            <person name="McCowan C."/>
            <person name="Murphy C."/>
            <person name="Pearson M."/>
            <person name="Poon T.W."/>
            <person name="Priest M."/>
            <person name="Roberts A."/>
            <person name="Saif S."/>
            <person name="Shea T."/>
            <person name="Sisk P."/>
            <person name="Sykes S."/>
            <person name="Wortman J."/>
            <person name="Nusbaum C."/>
            <person name="Birren B."/>
        </authorList>
    </citation>
    <scope>NUCLEOTIDE SEQUENCE [LARGE SCALE GENOMIC DNA]</scope>
    <source>
        <strain evidence="14 15">DSM 19448</strain>
    </source>
</reference>
<evidence type="ECO:0000256" key="7">
    <source>
        <dbReference type="ARBA" id="ARBA00022840"/>
    </source>
</evidence>
<dbReference type="InterPro" id="IPR007693">
    <property type="entry name" value="DNA_helicase_DnaB-like_N"/>
</dbReference>